<name>A0A5D3WJ98_9BACT</name>
<evidence type="ECO:0000313" key="2">
    <source>
        <dbReference type="Proteomes" id="UP000324159"/>
    </source>
</evidence>
<gene>
    <name evidence="1" type="ORF">EDC39_1175</name>
</gene>
<dbReference type="Proteomes" id="UP000324159">
    <property type="component" value="Unassembled WGS sequence"/>
</dbReference>
<comment type="caution">
    <text evidence="1">The sequence shown here is derived from an EMBL/GenBank/DDBJ whole genome shotgun (WGS) entry which is preliminary data.</text>
</comment>
<accession>A0A5D3WJ98</accession>
<protein>
    <submittedName>
        <fullName evidence="1">Uncharacterized protein</fullName>
    </submittedName>
</protein>
<sequence length="35" mass="4070">MTQRTKAVREKPNRAAFCFFSELQKCTDIGIRCYG</sequence>
<proteinExistence type="predicted"/>
<dbReference type="AlphaFoldDB" id="A0A5D3WJ98"/>
<reference evidence="1 2" key="1">
    <citation type="submission" date="2019-07" db="EMBL/GenBank/DDBJ databases">
        <title>Genomic Encyclopedia of Type Strains, Phase IV (KMG-IV): sequencing the most valuable type-strain genomes for metagenomic binning, comparative biology and taxonomic classification.</title>
        <authorList>
            <person name="Goeker M."/>
        </authorList>
    </citation>
    <scope>NUCLEOTIDE SEQUENCE [LARGE SCALE GENOMIC DNA]</scope>
    <source>
        <strain evidence="1 2">SS015</strain>
    </source>
</reference>
<keyword evidence="2" id="KW-1185">Reference proteome</keyword>
<evidence type="ECO:0000313" key="1">
    <source>
        <dbReference type="EMBL" id="TYO95748.1"/>
    </source>
</evidence>
<organism evidence="1 2">
    <name type="scientific">Geothermobacter ehrlichii</name>
    <dbReference type="NCBI Taxonomy" id="213224"/>
    <lineage>
        <taxon>Bacteria</taxon>
        <taxon>Pseudomonadati</taxon>
        <taxon>Thermodesulfobacteriota</taxon>
        <taxon>Desulfuromonadia</taxon>
        <taxon>Desulfuromonadales</taxon>
        <taxon>Geothermobacteraceae</taxon>
        <taxon>Geothermobacter</taxon>
    </lineage>
</organism>
<dbReference type="EMBL" id="VNIB01000017">
    <property type="protein sequence ID" value="TYO95748.1"/>
    <property type="molecule type" value="Genomic_DNA"/>
</dbReference>